<feature type="domain" description="HTH cro/C1-type" evidence="1">
    <location>
        <begin position="64"/>
        <end position="118"/>
    </location>
</feature>
<dbReference type="Pfam" id="PF01381">
    <property type="entry name" value="HTH_3"/>
    <property type="match status" value="1"/>
</dbReference>
<dbReference type="InterPro" id="IPR001387">
    <property type="entry name" value="Cro/C1-type_HTH"/>
</dbReference>
<organism evidence="2 3">
    <name type="scientific">Allorhizobium ampelinum (strain ATCC BAA-846 / DSM 112012 / S4)</name>
    <name type="common">Agrobacterium vitis (strain S4)</name>
    <dbReference type="NCBI Taxonomy" id="311402"/>
    <lineage>
        <taxon>Bacteria</taxon>
        <taxon>Pseudomonadati</taxon>
        <taxon>Pseudomonadota</taxon>
        <taxon>Alphaproteobacteria</taxon>
        <taxon>Hyphomicrobiales</taxon>
        <taxon>Rhizobiaceae</taxon>
        <taxon>Rhizobium/Agrobacterium group</taxon>
        <taxon>Allorhizobium</taxon>
        <taxon>Allorhizobium ampelinum</taxon>
    </lineage>
</organism>
<evidence type="ECO:0000259" key="1">
    <source>
        <dbReference type="PROSITE" id="PS50943"/>
    </source>
</evidence>
<dbReference type="STRING" id="311402.Avi_1998"/>
<protein>
    <recommendedName>
        <fullName evidence="1">HTH cro/C1-type domain-containing protein</fullName>
    </recommendedName>
</protein>
<dbReference type="GO" id="GO:0003677">
    <property type="term" value="F:DNA binding"/>
    <property type="evidence" value="ECO:0007669"/>
    <property type="project" value="InterPro"/>
</dbReference>
<name>B9JVZ5_ALLAM</name>
<proteinExistence type="predicted"/>
<dbReference type="KEGG" id="avi:Avi_1998"/>
<accession>B9JVZ5</accession>
<dbReference type="eggNOG" id="COG1396">
    <property type="taxonomic scope" value="Bacteria"/>
</dbReference>
<keyword evidence="3" id="KW-1185">Reference proteome</keyword>
<dbReference type="CDD" id="cd00093">
    <property type="entry name" value="HTH_XRE"/>
    <property type="match status" value="1"/>
</dbReference>
<reference evidence="2 3" key="1">
    <citation type="journal article" date="2009" name="J. Bacteriol.">
        <title>Genome sequences of three Agrobacterium biovars help elucidate the evolution of multichromosome genomes in bacteria.</title>
        <authorList>
            <person name="Slater S.C."/>
            <person name="Goldman B.S."/>
            <person name="Goodner B."/>
            <person name="Setubal J.C."/>
            <person name="Farrand S.K."/>
            <person name="Nester E.W."/>
            <person name="Burr T.J."/>
            <person name="Banta L."/>
            <person name="Dickerman A.W."/>
            <person name="Paulsen I."/>
            <person name="Otten L."/>
            <person name="Suen G."/>
            <person name="Welch R."/>
            <person name="Almeida N.F."/>
            <person name="Arnold F."/>
            <person name="Burton O.T."/>
            <person name="Du Z."/>
            <person name="Ewing A."/>
            <person name="Godsy E."/>
            <person name="Heisel S."/>
            <person name="Houmiel K.L."/>
            <person name="Jhaveri J."/>
            <person name="Lu J."/>
            <person name="Miller N.M."/>
            <person name="Norton S."/>
            <person name="Chen Q."/>
            <person name="Phoolcharoen W."/>
            <person name="Ohlin V."/>
            <person name="Ondrusek D."/>
            <person name="Pride N."/>
            <person name="Stricklin S.L."/>
            <person name="Sun J."/>
            <person name="Wheeler C."/>
            <person name="Wilson L."/>
            <person name="Zhu H."/>
            <person name="Wood D.W."/>
        </authorList>
    </citation>
    <scope>NUCLEOTIDE SEQUENCE [LARGE SCALE GENOMIC DNA]</scope>
    <source>
        <strain evidence="3">S4 / ATCC BAA-846</strain>
    </source>
</reference>
<dbReference type="SUPFAM" id="SSF47413">
    <property type="entry name" value="lambda repressor-like DNA-binding domains"/>
    <property type="match status" value="1"/>
</dbReference>
<dbReference type="PROSITE" id="PS50943">
    <property type="entry name" value="HTH_CROC1"/>
    <property type="match status" value="1"/>
</dbReference>
<dbReference type="AlphaFoldDB" id="B9JVZ5"/>
<dbReference type="SMART" id="SM00530">
    <property type="entry name" value="HTH_XRE"/>
    <property type="match status" value="1"/>
</dbReference>
<dbReference type="EMBL" id="CP000633">
    <property type="protein sequence ID" value="ACM36425.1"/>
    <property type="molecule type" value="Genomic_DNA"/>
</dbReference>
<dbReference type="Proteomes" id="UP000001596">
    <property type="component" value="Chromosome 1"/>
</dbReference>
<gene>
    <name evidence="2" type="ordered locus">Avi_1998</name>
</gene>
<sequence length="119" mass="12896">MTMQTIITPNGETLVVLPLAEYESLIDHSDIAAADKVKADIAAGDDELVPAEVVNQLLAGEHPVKVWRMFRKMTARELAEQAGISAPYVSEIESGKKDGSFATMKKIAEALRVDLDDLA</sequence>
<dbReference type="Gene3D" id="1.10.260.40">
    <property type="entry name" value="lambda repressor-like DNA-binding domains"/>
    <property type="match status" value="1"/>
</dbReference>
<dbReference type="InterPro" id="IPR010982">
    <property type="entry name" value="Lambda_DNA-bd_dom_sf"/>
</dbReference>
<evidence type="ECO:0000313" key="2">
    <source>
        <dbReference type="EMBL" id="ACM36425.1"/>
    </source>
</evidence>
<dbReference type="HOGENOM" id="CLU_136757_2_1_5"/>
<evidence type="ECO:0000313" key="3">
    <source>
        <dbReference type="Proteomes" id="UP000001596"/>
    </source>
</evidence>